<comment type="caution">
    <text evidence="2">The sequence shown here is derived from an EMBL/GenBank/DDBJ whole genome shotgun (WGS) entry which is preliminary data.</text>
</comment>
<proteinExistence type="predicted"/>
<organism evidence="2 3">
    <name type="scientific">Paragonimus heterotremus</name>
    <dbReference type="NCBI Taxonomy" id="100268"/>
    <lineage>
        <taxon>Eukaryota</taxon>
        <taxon>Metazoa</taxon>
        <taxon>Spiralia</taxon>
        <taxon>Lophotrochozoa</taxon>
        <taxon>Platyhelminthes</taxon>
        <taxon>Trematoda</taxon>
        <taxon>Digenea</taxon>
        <taxon>Plagiorchiida</taxon>
        <taxon>Troglotremata</taxon>
        <taxon>Troglotrematidae</taxon>
        <taxon>Paragonimus</taxon>
    </lineage>
</organism>
<dbReference type="Gene3D" id="3.40.30.10">
    <property type="entry name" value="Glutaredoxin"/>
    <property type="match status" value="1"/>
</dbReference>
<dbReference type="EMBL" id="LUCH01000715">
    <property type="protein sequence ID" value="KAF5404470.1"/>
    <property type="molecule type" value="Genomic_DNA"/>
</dbReference>
<gene>
    <name evidence="2" type="ORF">PHET_01880</name>
</gene>
<evidence type="ECO:0000313" key="2">
    <source>
        <dbReference type="EMBL" id="KAF5404470.1"/>
    </source>
</evidence>
<name>A0A8J4WU46_9TREM</name>
<keyword evidence="3" id="KW-1185">Reference proteome</keyword>
<dbReference type="OrthoDB" id="6265460at2759"/>
<reference evidence="2" key="1">
    <citation type="submission" date="2019-05" db="EMBL/GenBank/DDBJ databases">
        <title>Annotation for the trematode Paragonimus heterotremus.</title>
        <authorList>
            <person name="Choi Y.-J."/>
        </authorList>
    </citation>
    <scope>NUCLEOTIDE SEQUENCE</scope>
    <source>
        <strain evidence="2">LC</strain>
    </source>
</reference>
<evidence type="ECO:0000256" key="1">
    <source>
        <dbReference type="ARBA" id="ARBA00023284"/>
    </source>
</evidence>
<dbReference type="Proteomes" id="UP000748531">
    <property type="component" value="Unassembled WGS sequence"/>
</dbReference>
<evidence type="ECO:0000313" key="3">
    <source>
        <dbReference type="Proteomes" id="UP000748531"/>
    </source>
</evidence>
<keyword evidence="1" id="KW-0676">Redox-active center</keyword>
<sequence>MQENRNSFEITVDGVLIYSKSKTNKKPEPQELTSFHLFQLLPIIKAIAKGEPATKFRVK</sequence>
<accession>A0A8J4WU46</accession>
<dbReference type="InterPro" id="IPR011893">
    <property type="entry name" value="Selenoprotein_Rdx-typ"/>
</dbReference>
<protein>
    <submittedName>
        <fullName evidence="2">Uncharacterized protein</fullName>
    </submittedName>
</protein>
<dbReference type="AlphaFoldDB" id="A0A8J4WU46"/>
<dbReference type="Pfam" id="PF10262">
    <property type="entry name" value="Rdx"/>
    <property type="match status" value="1"/>
</dbReference>